<organism evidence="2 3">
    <name type="scientific">Gallaecimonas pentaromativorans</name>
    <dbReference type="NCBI Taxonomy" id="584787"/>
    <lineage>
        <taxon>Bacteria</taxon>
        <taxon>Pseudomonadati</taxon>
        <taxon>Pseudomonadota</taxon>
        <taxon>Gammaproteobacteria</taxon>
        <taxon>Enterobacterales</taxon>
        <taxon>Gallaecimonadaceae</taxon>
        <taxon>Gallaecimonas</taxon>
    </lineage>
</organism>
<feature type="signal peptide" evidence="1">
    <location>
        <begin position="1"/>
        <end position="26"/>
    </location>
</feature>
<dbReference type="EMBL" id="RJUL01000014">
    <property type="protein sequence ID" value="ROQ18859.1"/>
    <property type="molecule type" value="Genomic_DNA"/>
</dbReference>
<feature type="chain" id="PRO_5018050681" description="Lipoprotein" evidence="1">
    <location>
        <begin position="27"/>
        <end position="148"/>
    </location>
</feature>
<dbReference type="Proteomes" id="UP000268033">
    <property type="component" value="Unassembled WGS sequence"/>
</dbReference>
<dbReference type="RefSeq" id="WP_123422678.1">
    <property type="nucleotide sequence ID" value="NZ_RJUL01000014.1"/>
</dbReference>
<proteinExistence type="predicted"/>
<keyword evidence="1" id="KW-0732">Signal</keyword>
<name>A0A3N1NSI1_9GAMM</name>
<evidence type="ECO:0008006" key="4">
    <source>
        <dbReference type="Google" id="ProtNLM"/>
    </source>
</evidence>
<evidence type="ECO:0000313" key="3">
    <source>
        <dbReference type="Proteomes" id="UP000268033"/>
    </source>
</evidence>
<dbReference type="AlphaFoldDB" id="A0A3N1NSI1"/>
<gene>
    <name evidence="2" type="ORF">EDC28_11412</name>
</gene>
<dbReference type="PROSITE" id="PS51257">
    <property type="entry name" value="PROKAR_LIPOPROTEIN"/>
    <property type="match status" value="1"/>
</dbReference>
<evidence type="ECO:0000256" key="1">
    <source>
        <dbReference type="SAM" id="SignalP"/>
    </source>
</evidence>
<evidence type="ECO:0000313" key="2">
    <source>
        <dbReference type="EMBL" id="ROQ18859.1"/>
    </source>
</evidence>
<reference evidence="2 3" key="1">
    <citation type="submission" date="2018-11" db="EMBL/GenBank/DDBJ databases">
        <title>Genomic Encyclopedia of Type Strains, Phase IV (KMG-IV): sequencing the most valuable type-strain genomes for metagenomic binning, comparative biology and taxonomic classification.</title>
        <authorList>
            <person name="Goeker M."/>
        </authorList>
    </citation>
    <scope>NUCLEOTIDE SEQUENCE [LARGE SCALE GENOMIC DNA]</scope>
    <source>
        <strain evidence="2 3">DSM 21945</strain>
    </source>
</reference>
<protein>
    <recommendedName>
        <fullName evidence="4">Lipoprotein</fullName>
    </recommendedName>
</protein>
<accession>A0A3N1NSI1</accession>
<sequence length="148" mass="16683">MNQFSRAIGLKLLLASAVFIALGCQAQESEVVKPKLAFDVEVGKSRLHYLQYNAELYYPCPKISLTRGDKVLEQRDLCTYQDRFGNSFDIRNDISFVEIDDAKVENNKLAFTVDVSLKGATAFLLKCTLPFDENKLGEQHCTVEDLPN</sequence>
<comment type="caution">
    <text evidence="2">The sequence shown here is derived from an EMBL/GenBank/DDBJ whole genome shotgun (WGS) entry which is preliminary data.</text>
</comment>
<keyword evidence="3" id="KW-1185">Reference proteome</keyword>